<dbReference type="Proteomes" id="UP001180020">
    <property type="component" value="Unassembled WGS sequence"/>
</dbReference>
<evidence type="ECO:0000313" key="1">
    <source>
        <dbReference type="EMBL" id="KAK1303341.1"/>
    </source>
</evidence>
<evidence type="ECO:0000313" key="2">
    <source>
        <dbReference type="Proteomes" id="UP001180020"/>
    </source>
</evidence>
<comment type="caution">
    <text evidence="1">The sequence shown here is derived from an EMBL/GenBank/DDBJ whole genome shotgun (WGS) entry which is preliminary data.</text>
</comment>
<organism evidence="1 2">
    <name type="scientific">Acorus calamus</name>
    <name type="common">Sweet flag</name>
    <dbReference type="NCBI Taxonomy" id="4465"/>
    <lineage>
        <taxon>Eukaryota</taxon>
        <taxon>Viridiplantae</taxon>
        <taxon>Streptophyta</taxon>
        <taxon>Embryophyta</taxon>
        <taxon>Tracheophyta</taxon>
        <taxon>Spermatophyta</taxon>
        <taxon>Magnoliopsida</taxon>
        <taxon>Liliopsida</taxon>
        <taxon>Acoraceae</taxon>
        <taxon>Acorus</taxon>
    </lineage>
</organism>
<keyword evidence="2" id="KW-1185">Reference proteome</keyword>
<reference evidence="1" key="1">
    <citation type="journal article" date="2023" name="Nat. Commun.">
        <title>Diploid and tetraploid genomes of Acorus and the evolution of monocots.</title>
        <authorList>
            <person name="Ma L."/>
            <person name="Liu K.W."/>
            <person name="Li Z."/>
            <person name="Hsiao Y.Y."/>
            <person name="Qi Y."/>
            <person name="Fu T."/>
            <person name="Tang G.D."/>
            <person name="Zhang D."/>
            <person name="Sun W.H."/>
            <person name="Liu D.K."/>
            <person name="Li Y."/>
            <person name="Chen G.Z."/>
            <person name="Liu X.D."/>
            <person name="Liao X.Y."/>
            <person name="Jiang Y.T."/>
            <person name="Yu X."/>
            <person name="Hao Y."/>
            <person name="Huang J."/>
            <person name="Zhao X.W."/>
            <person name="Ke S."/>
            <person name="Chen Y.Y."/>
            <person name="Wu W.L."/>
            <person name="Hsu J.L."/>
            <person name="Lin Y.F."/>
            <person name="Huang M.D."/>
            <person name="Li C.Y."/>
            <person name="Huang L."/>
            <person name="Wang Z.W."/>
            <person name="Zhao X."/>
            <person name="Zhong W.Y."/>
            <person name="Peng D.H."/>
            <person name="Ahmad S."/>
            <person name="Lan S."/>
            <person name="Zhang J.S."/>
            <person name="Tsai W.C."/>
            <person name="Van de Peer Y."/>
            <person name="Liu Z.J."/>
        </authorList>
    </citation>
    <scope>NUCLEOTIDE SEQUENCE</scope>
    <source>
        <strain evidence="1">CP</strain>
    </source>
</reference>
<accession>A0AAV9DQY0</accession>
<proteinExistence type="predicted"/>
<reference evidence="1" key="2">
    <citation type="submission" date="2023-06" db="EMBL/GenBank/DDBJ databases">
        <authorList>
            <person name="Ma L."/>
            <person name="Liu K.-W."/>
            <person name="Li Z."/>
            <person name="Hsiao Y.-Y."/>
            <person name="Qi Y."/>
            <person name="Fu T."/>
            <person name="Tang G."/>
            <person name="Zhang D."/>
            <person name="Sun W.-H."/>
            <person name="Liu D.-K."/>
            <person name="Li Y."/>
            <person name="Chen G.-Z."/>
            <person name="Liu X.-D."/>
            <person name="Liao X.-Y."/>
            <person name="Jiang Y.-T."/>
            <person name="Yu X."/>
            <person name="Hao Y."/>
            <person name="Huang J."/>
            <person name="Zhao X.-W."/>
            <person name="Ke S."/>
            <person name="Chen Y.-Y."/>
            <person name="Wu W.-L."/>
            <person name="Hsu J.-L."/>
            <person name="Lin Y.-F."/>
            <person name="Huang M.-D."/>
            <person name="Li C.-Y."/>
            <person name="Huang L."/>
            <person name="Wang Z.-W."/>
            <person name="Zhao X."/>
            <person name="Zhong W.-Y."/>
            <person name="Peng D.-H."/>
            <person name="Ahmad S."/>
            <person name="Lan S."/>
            <person name="Zhang J.-S."/>
            <person name="Tsai W.-C."/>
            <person name="Van De Peer Y."/>
            <person name="Liu Z.-J."/>
        </authorList>
    </citation>
    <scope>NUCLEOTIDE SEQUENCE</scope>
    <source>
        <strain evidence="1">CP</strain>
        <tissue evidence="1">Leaves</tissue>
    </source>
</reference>
<gene>
    <name evidence="1" type="ORF">QJS10_CPB11g00697</name>
</gene>
<name>A0AAV9DQY0_ACOCL</name>
<protein>
    <submittedName>
        <fullName evidence="1">Uncharacterized protein</fullName>
    </submittedName>
</protein>
<dbReference type="EMBL" id="JAUJYO010000011">
    <property type="protein sequence ID" value="KAK1303341.1"/>
    <property type="molecule type" value="Genomic_DNA"/>
</dbReference>
<sequence>MAELPKASQGGSREVDGVHILKVSGAPTIPNSQLQGEVFPPVTIKYGDMVFLGSPACIKASQIGMIFENESDKFQFKSFLHKSKTASTSSLPLGHKQQAHT</sequence>
<dbReference type="AlphaFoldDB" id="A0AAV9DQY0"/>